<evidence type="ECO:0000313" key="7">
    <source>
        <dbReference type="EMBL" id="GGP19962.1"/>
    </source>
</evidence>
<dbReference type="GO" id="GO:0012505">
    <property type="term" value="C:endomembrane system"/>
    <property type="evidence" value="ECO:0007669"/>
    <property type="project" value="UniProtKB-SubCell"/>
</dbReference>
<keyword evidence="3 5" id="KW-1133">Transmembrane helix</keyword>
<evidence type="ECO:0000256" key="3">
    <source>
        <dbReference type="ARBA" id="ARBA00022989"/>
    </source>
</evidence>
<feature type="transmembrane region" description="Helical" evidence="5">
    <location>
        <begin position="239"/>
        <end position="258"/>
    </location>
</feature>
<dbReference type="SMART" id="SM00228">
    <property type="entry name" value="PDZ"/>
    <property type="match status" value="1"/>
</dbReference>
<keyword evidence="4 5" id="KW-0472">Membrane</keyword>
<evidence type="ECO:0000256" key="1">
    <source>
        <dbReference type="ARBA" id="ARBA00004127"/>
    </source>
</evidence>
<reference evidence="7" key="2">
    <citation type="submission" date="2020-09" db="EMBL/GenBank/DDBJ databases">
        <authorList>
            <person name="Sun Q."/>
            <person name="Ohkuma M."/>
        </authorList>
    </citation>
    <scope>NUCLEOTIDE SEQUENCE</scope>
    <source>
        <strain evidence="7">JCM 10088</strain>
    </source>
</reference>
<dbReference type="Pfam" id="PF02163">
    <property type="entry name" value="Peptidase_M50"/>
    <property type="match status" value="1"/>
</dbReference>
<comment type="subcellular location">
    <subcellularLocation>
        <location evidence="1">Endomembrane system</location>
        <topology evidence="1">Multi-pass membrane protein</topology>
    </subcellularLocation>
</comment>
<sequence length="410" mass="44892">MGVRAVQAIPSILWLFIAWFIIVGMLYPFKNRLKLVKIYYGLAILVRGENVHQAIEPFAKLLSKVPEWVLEVLIIGVFLSSMVYLVPAPLQIVGVPGFSFPSFFRILGNNVYALLTVKTSSPTSLVTHKFVPLAPLIPGVTIDLYTFMYVLIAIGIGILVHEFSHGALAIRFKSRVKSGGAFLSLFLLYGGFVELDEKEMKEKLSLPQLLTVYGGGVFANLLLAYLAVGLLLIANLPGLINYIGGVVIAGVIKGYPAYQAGIVNGSVLLYANGTAVQSTYSLLYLLEGAKPGEHLILTTLSNGVISNHLITLASDPNAPGFPFIGVMVQNREFYNFLYWFWTLNVTLVLLNSMPAFPLDGGQFIYSLLARFAGERRAMLVTEVLSIVVWGLIILTIYISISTGLWQLVAP</sequence>
<dbReference type="AlphaFoldDB" id="A0A830GUS6"/>
<feature type="transmembrane region" description="Helical" evidence="5">
    <location>
        <begin position="144"/>
        <end position="164"/>
    </location>
</feature>
<feature type="transmembrane region" description="Helical" evidence="5">
    <location>
        <begin position="12"/>
        <end position="29"/>
    </location>
</feature>
<evidence type="ECO:0000313" key="8">
    <source>
        <dbReference type="Proteomes" id="UP000610960"/>
    </source>
</evidence>
<dbReference type="GO" id="GO:0016020">
    <property type="term" value="C:membrane"/>
    <property type="evidence" value="ECO:0007669"/>
    <property type="project" value="InterPro"/>
</dbReference>
<feature type="transmembrane region" description="Helical" evidence="5">
    <location>
        <begin position="212"/>
        <end position="232"/>
    </location>
</feature>
<dbReference type="EMBL" id="BMNL01000001">
    <property type="protein sequence ID" value="GGP19962.1"/>
    <property type="molecule type" value="Genomic_DNA"/>
</dbReference>
<keyword evidence="8" id="KW-1185">Reference proteome</keyword>
<dbReference type="PRINTS" id="PR01000">
    <property type="entry name" value="SREBPS2PTASE"/>
</dbReference>
<dbReference type="InterPro" id="IPR001478">
    <property type="entry name" value="PDZ"/>
</dbReference>
<dbReference type="InterPro" id="IPR036034">
    <property type="entry name" value="PDZ_sf"/>
</dbReference>
<evidence type="ECO:0000256" key="4">
    <source>
        <dbReference type="ARBA" id="ARBA00023136"/>
    </source>
</evidence>
<comment type="caution">
    <text evidence="7">The sequence shown here is derived from an EMBL/GenBank/DDBJ whole genome shotgun (WGS) entry which is preliminary data.</text>
</comment>
<reference evidence="7" key="1">
    <citation type="journal article" date="2014" name="Int. J. Syst. Evol. Microbiol.">
        <title>Complete genome sequence of Corynebacterium casei LMG S-19264T (=DSM 44701T), isolated from a smear-ripened cheese.</title>
        <authorList>
            <consortium name="US DOE Joint Genome Institute (JGI-PGF)"/>
            <person name="Walter F."/>
            <person name="Albersmeier A."/>
            <person name="Kalinowski J."/>
            <person name="Ruckert C."/>
        </authorList>
    </citation>
    <scope>NUCLEOTIDE SEQUENCE</scope>
    <source>
        <strain evidence="7">JCM 10088</strain>
    </source>
</reference>
<dbReference type="Proteomes" id="UP000610960">
    <property type="component" value="Unassembled WGS sequence"/>
</dbReference>
<name>A0A830GUS6_9CREN</name>
<dbReference type="InterPro" id="IPR001193">
    <property type="entry name" value="MBTPS2"/>
</dbReference>
<feature type="transmembrane region" description="Helical" evidence="5">
    <location>
        <begin position="336"/>
        <end position="356"/>
    </location>
</feature>
<dbReference type="SUPFAM" id="SSF50156">
    <property type="entry name" value="PDZ domain-like"/>
    <property type="match status" value="1"/>
</dbReference>
<dbReference type="GO" id="GO:0004222">
    <property type="term" value="F:metalloendopeptidase activity"/>
    <property type="evidence" value="ECO:0007669"/>
    <property type="project" value="InterPro"/>
</dbReference>
<dbReference type="GO" id="GO:0031293">
    <property type="term" value="P:membrane protein intracellular domain proteolysis"/>
    <property type="evidence" value="ECO:0007669"/>
    <property type="project" value="TreeGrafter"/>
</dbReference>
<proteinExistence type="predicted"/>
<feature type="transmembrane region" description="Helical" evidence="5">
    <location>
        <begin position="68"/>
        <end position="86"/>
    </location>
</feature>
<feature type="domain" description="PDZ" evidence="6">
    <location>
        <begin position="234"/>
        <end position="303"/>
    </location>
</feature>
<keyword evidence="2 5" id="KW-0812">Transmembrane</keyword>
<gene>
    <name evidence="7" type="ORF">GCM10007981_05770</name>
</gene>
<feature type="transmembrane region" description="Helical" evidence="5">
    <location>
        <begin position="176"/>
        <end position="192"/>
    </location>
</feature>
<organism evidence="7 8">
    <name type="scientific">Thermocladium modestius</name>
    <dbReference type="NCBI Taxonomy" id="62609"/>
    <lineage>
        <taxon>Archaea</taxon>
        <taxon>Thermoproteota</taxon>
        <taxon>Thermoprotei</taxon>
        <taxon>Thermoproteales</taxon>
        <taxon>Thermoproteaceae</taxon>
        <taxon>Thermocladium</taxon>
    </lineage>
</organism>
<dbReference type="InterPro" id="IPR008915">
    <property type="entry name" value="Peptidase_M50"/>
</dbReference>
<dbReference type="Gene3D" id="2.30.42.10">
    <property type="match status" value="1"/>
</dbReference>
<accession>A0A830GUS6</accession>
<evidence type="ECO:0000256" key="5">
    <source>
        <dbReference type="SAM" id="Phobius"/>
    </source>
</evidence>
<feature type="transmembrane region" description="Helical" evidence="5">
    <location>
        <begin position="377"/>
        <end position="400"/>
    </location>
</feature>
<dbReference type="PANTHER" id="PTHR13325:SF3">
    <property type="entry name" value="MEMBRANE-BOUND TRANSCRIPTION FACTOR SITE-2 PROTEASE"/>
    <property type="match status" value="1"/>
</dbReference>
<dbReference type="GO" id="GO:0005737">
    <property type="term" value="C:cytoplasm"/>
    <property type="evidence" value="ECO:0007669"/>
    <property type="project" value="TreeGrafter"/>
</dbReference>
<dbReference type="PANTHER" id="PTHR13325">
    <property type="entry name" value="PROTEASE M50 MEMBRANE-BOUND TRANSCRIPTION FACTOR SITE 2 PROTEASE"/>
    <property type="match status" value="1"/>
</dbReference>
<protein>
    <recommendedName>
        <fullName evidence="6">PDZ domain-containing protein</fullName>
    </recommendedName>
</protein>
<evidence type="ECO:0000256" key="2">
    <source>
        <dbReference type="ARBA" id="ARBA00022692"/>
    </source>
</evidence>
<evidence type="ECO:0000259" key="6">
    <source>
        <dbReference type="SMART" id="SM00228"/>
    </source>
</evidence>